<feature type="transmembrane region" description="Helical" evidence="2">
    <location>
        <begin position="334"/>
        <end position="350"/>
    </location>
</feature>
<dbReference type="Gene3D" id="3.30.70.1440">
    <property type="entry name" value="Multidrug efflux transporter AcrB pore domain"/>
    <property type="match status" value="1"/>
</dbReference>
<keyword evidence="2" id="KW-1133">Transmembrane helix</keyword>
<dbReference type="PANTHER" id="PTHR32063:SF0">
    <property type="entry name" value="SWARMING MOTILITY PROTEIN SWRC"/>
    <property type="match status" value="1"/>
</dbReference>
<feature type="transmembrane region" description="Helical" evidence="2">
    <location>
        <begin position="867"/>
        <end position="889"/>
    </location>
</feature>
<evidence type="ECO:0000313" key="3">
    <source>
        <dbReference type="EMBL" id="PJJ54266.1"/>
    </source>
</evidence>
<gene>
    <name evidence="3" type="ORF">CLV56_3774</name>
</gene>
<dbReference type="GO" id="GO:0005886">
    <property type="term" value="C:plasma membrane"/>
    <property type="evidence" value="ECO:0007669"/>
    <property type="project" value="TreeGrafter"/>
</dbReference>
<dbReference type="PANTHER" id="PTHR32063">
    <property type="match status" value="1"/>
</dbReference>
<feature type="region of interest" description="Disordered" evidence="1">
    <location>
        <begin position="1002"/>
        <end position="1038"/>
    </location>
</feature>
<accession>A0A0B2BHM3</accession>
<dbReference type="Gene3D" id="3.30.70.1320">
    <property type="entry name" value="Multidrug efflux transporter AcrB pore domain like"/>
    <property type="match status" value="1"/>
</dbReference>
<dbReference type="InterPro" id="IPR027463">
    <property type="entry name" value="AcrB_DN_DC_subdom"/>
</dbReference>
<keyword evidence="4" id="KW-1185">Reference proteome</keyword>
<dbReference type="PRINTS" id="PR00702">
    <property type="entry name" value="ACRIFLAVINRP"/>
</dbReference>
<name>A0A0B2BHM3_9ACTN</name>
<keyword evidence="2" id="KW-0812">Transmembrane</keyword>
<keyword evidence="2" id="KW-0472">Membrane</keyword>
<dbReference type="InterPro" id="IPR001036">
    <property type="entry name" value="Acrflvin-R"/>
</dbReference>
<dbReference type="EMBL" id="PGEZ01000002">
    <property type="protein sequence ID" value="PJJ54266.1"/>
    <property type="molecule type" value="Genomic_DNA"/>
</dbReference>
<dbReference type="AlphaFoldDB" id="A0A0B2BHM3"/>
<dbReference type="SUPFAM" id="SSF82866">
    <property type="entry name" value="Multidrug efflux transporter AcrB transmembrane domain"/>
    <property type="match status" value="2"/>
</dbReference>
<feature type="transmembrane region" description="Helical" evidence="2">
    <location>
        <begin position="942"/>
        <end position="967"/>
    </location>
</feature>
<dbReference type="RefSeq" id="WP_039347992.1">
    <property type="nucleotide sequence ID" value="NZ_PGEZ01000002.1"/>
</dbReference>
<feature type="transmembrane region" description="Helical" evidence="2">
    <location>
        <begin position="837"/>
        <end position="860"/>
    </location>
</feature>
<dbReference type="GO" id="GO:0042910">
    <property type="term" value="F:xenobiotic transmembrane transporter activity"/>
    <property type="evidence" value="ECO:0007669"/>
    <property type="project" value="TreeGrafter"/>
</dbReference>
<dbReference type="SUPFAM" id="SSF82714">
    <property type="entry name" value="Multidrug efflux transporter AcrB TolC docking domain, DN and DC subdomains"/>
    <property type="match status" value="1"/>
</dbReference>
<evidence type="ECO:0000313" key="4">
    <source>
        <dbReference type="Proteomes" id="UP000230842"/>
    </source>
</evidence>
<feature type="transmembrane region" description="Helical" evidence="2">
    <location>
        <begin position="427"/>
        <end position="447"/>
    </location>
</feature>
<feature type="compositionally biased region" description="Basic and acidic residues" evidence="1">
    <location>
        <begin position="1011"/>
        <end position="1023"/>
    </location>
</feature>
<feature type="transmembrane region" description="Helical" evidence="2">
    <location>
        <begin position="459"/>
        <end position="486"/>
    </location>
</feature>
<dbReference type="Gene3D" id="3.30.70.1430">
    <property type="entry name" value="Multidrug efflux transporter AcrB pore domain"/>
    <property type="match status" value="2"/>
</dbReference>
<reference evidence="3 4" key="1">
    <citation type="submission" date="2017-11" db="EMBL/GenBank/DDBJ databases">
        <title>Genomic Encyclopedia of Archaeal and Bacterial Type Strains, Phase II (KMG-II): From Individual Species to Whole Genera.</title>
        <authorList>
            <person name="Goeker M."/>
        </authorList>
    </citation>
    <scope>NUCLEOTIDE SEQUENCE [LARGE SCALE GENOMIC DNA]</scope>
    <source>
        <strain evidence="3 4">DSM 27763</strain>
    </source>
</reference>
<dbReference type="Pfam" id="PF00873">
    <property type="entry name" value="ACR_tran"/>
    <property type="match status" value="1"/>
</dbReference>
<feature type="transmembrane region" description="Helical" evidence="2">
    <location>
        <begin position="529"/>
        <end position="547"/>
    </location>
</feature>
<evidence type="ECO:0000256" key="1">
    <source>
        <dbReference type="SAM" id="MobiDB-lite"/>
    </source>
</evidence>
<evidence type="ECO:0000256" key="2">
    <source>
        <dbReference type="SAM" id="Phobius"/>
    </source>
</evidence>
<protein>
    <submittedName>
        <fullName evidence="3">HAE1 family hydrophobic/amphiphilic exporter-1</fullName>
    </submittedName>
</protein>
<feature type="transmembrane region" description="Helical" evidence="2">
    <location>
        <begin position="973"/>
        <end position="997"/>
    </location>
</feature>
<feature type="transmembrane region" description="Helical" evidence="2">
    <location>
        <begin position="895"/>
        <end position="917"/>
    </location>
</feature>
<sequence>MGRLASFSLRNRALVALATVFVALFGVMSAGALKQELIPNLQFPAVGVVVPYSGASPEAVEQEVSEPVESALSGVDGLEQIDSTSSSGSALVLVTLEYGTDLDRAQQQVESAVTGLTTLPDGAEPIVFAGDFDQFPVIQLAVTSDLDAPELAERLERIAVPEFEDIEGVRQVQLTGAPEDRVEITLTPRASRLGVTGAEVAQALETNASLVPAGSVDSGDSSLSVQVGATPTTLEELEAVPVALPDGGTRPLGEVADVQVAESAPTSYSRTNGEPSLSIAITKTPDGNTVDISHEVDELTAELEESIGDGTTFTVSFDQAPFIEKSIEDLTTEGGLGLFFAIVVILLFLFSVRATLVTAVSIPLSLLITLIGLRLGDYTLNILTLGALTVAIGRVVDDSIVVIENIKRHLSYGEAKVRAITTAVREVGGAITSSTIATAAVFLPIGIVGGQVGELFRPFAVTVALALLASLLVSLTIVPVLAYWFLRSPATTVDPAAVQAEAEAKEERSWLRRAYDPAIRWVVKRPWRTVAGALVILVATMALTPFIKTNFLGSSGQNTLTVTQELEPGASLAYSDEAASGVEDVLVGFDDVETVQTTVGSGDAFTAAFSGGATTFALTLDEDADADAAADDIEAALADADGDITVTAGDAGFASSLEVVVTATDQDNLNAAAETVVDALADVDAIGSVTSDAAPAQPILSVEPSPEAEASGLTSAVLGQLIAQALSQPPIGQVSIDGEQLDVAMVTGAEPATLDELRELPVSGGATLGQVAELTEEQVATAVTRTDGERTITITAEPEADDLGAVTADVQAVLDDVELPEGTDVSLGGVSEDQTEAFAQLGLALVVAIAIVYTVMVGTFRSLVQPLILLVSVPFAATGALLLLAVTGIPLGVPSLIGALMLIGIVVTNAIVLIDLVNQRRDAGAGITEALEEGGGKRVRPIVMTALATVLALTPMAFGITGGSAFISQPLAIVVIGGLISSTVLTLLLVPVLYLLVERRKERRATKRAAKREAKLEAKDAKAKSSGAETESASATSS</sequence>
<dbReference type="SUPFAM" id="SSF82693">
    <property type="entry name" value="Multidrug efflux transporter AcrB pore domain, PN1, PN2, PC1 and PC2 subdomains"/>
    <property type="match status" value="2"/>
</dbReference>
<dbReference type="Proteomes" id="UP000230842">
    <property type="component" value="Unassembled WGS sequence"/>
</dbReference>
<feature type="compositionally biased region" description="Low complexity" evidence="1">
    <location>
        <begin position="1024"/>
        <end position="1038"/>
    </location>
</feature>
<dbReference type="OrthoDB" id="3306666at2"/>
<dbReference type="Gene3D" id="1.20.1640.10">
    <property type="entry name" value="Multidrug efflux transporter AcrB transmembrane domain"/>
    <property type="match status" value="2"/>
</dbReference>
<dbReference type="Gene3D" id="3.30.2090.10">
    <property type="entry name" value="Multidrug efflux transporter AcrB TolC docking domain, DN and DC subdomains"/>
    <property type="match status" value="2"/>
</dbReference>
<organism evidence="3 4">
    <name type="scientific">Mumia flava</name>
    <dbReference type="NCBI Taxonomy" id="1348852"/>
    <lineage>
        <taxon>Bacteria</taxon>
        <taxon>Bacillati</taxon>
        <taxon>Actinomycetota</taxon>
        <taxon>Actinomycetes</taxon>
        <taxon>Propionibacteriales</taxon>
        <taxon>Nocardioidaceae</taxon>
        <taxon>Mumia</taxon>
    </lineage>
</organism>
<comment type="caution">
    <text evidence="3">The sequence shown here is derived from an EMBL/GenBank/DDBJ whole genome shotgun (WGS) entry which is preliminary data.</text>
</comment>
<proteinExistence type="predicted"/>